<feature type="transmembrane region" description="Helical" evidence="1">
    <location>
        <begin position="390"/>
        <end position="408"/>
    </location>
</feature>
<proteinExistence type="predicted"/>
<evidence type="ECO:0000313" key="3">
    <source>
        <dbReference type="Proteomes" id="UP000324638"/>
    </source>
</evidence>
<protein>
    <submittedName>
        <fullName evidence="2">Uncharacterized protein</fullName>
    </submittedName>
</protein>
<gene>
    <name evidence="2" type="ORF">EPJ79_08570</name>
</gene>
<evidence type="ECO:0000256" key="1">
    <source>
        <dbReference type="SAM" id="Phobius"/>
    </source>
</evidence>
<organism evidence="2 3">
    <name type="scientific">Brachyspira aalborgi</name>
    <dbReference type="NCBI Taxonomy" id="29522"/>
    <lineage>
        <taxon>Bacteria</taxon>
        <taxon>Pseudomonadati</taxon>
        <taxon>Spirochaetota</taxon>
        <taxon>Spirochaetia</taxon>
        <taxon>Brachyspirales</taxon>
        <taxon>Brachyspiraceae</taxon>
        <taxon>Brachyspira</taxon>
    </lineage>
</organism>
<name>A0A5C8D889_9SPIR</name>
<dbReference type="EMBL" id="SAXU01000001">
    <property type="protein sequence ID" value="TXJ21168.1"/>
    <property type="molecule type" value="Genomic_DNA"/>
</dbReference>
<evidence type="ECO:0000313" key="2">
    <source>
        <dbReference type="EMBL" id="TXJ21168.1"/>
    </source>
</evidence>
<keyword evidence="1" id="KW-1133">Transmembrane helix</keyword>
<dbReference type="Proteomes" id="UP000324638">
    <property type="component" value="Unassembled WGS sequence"/>
</dbReference>
<accession>A0A5C8D889</accession>
<reference evidence="2 3" key="1">
    <citation type="journal article" date="1992" name="Lakartidningen">
        <title>[Penicillin V and not amoxicillin is the first choice preparation in acute otitis].</title>
        <authorList>
            <person name="Kamme C."/>
            <person name="Lundgren K."/>
            <person name="Prellner K."/>
        </authorList>
    </citation>
    <scope>NUCLEOTIDE SEQUENCE [LARGE SCALE GENOMIC DNA]</scope>
    <source>
        <strain evidence="2 3">513A</strain>
    </source>
</reference>
<comment type="caution">
    <text evidence="2">The sequence shown here is derived from an EMBL/GenBank/DDBJ whole genome shotgun (WGS) entry which is preliminary data.</text>
</comment>
<dbReference type="AlphaFoldDB" id="A0A5C8D889"/>
<sequence>MEQPKVYNTEEDLIKWLKYDLKEQRKEIAKSKNIDIKEVKYKELVLNFGNNKIPIKENEKLLQGGNITKYINCFIRFDLILENILKHFNIEEQYIIIIEEENNFQYLICPFKVNISHCIFEATIIRFYGTIFEEIVSFVNTTFYNEVDFFALKFIKGVYFDRVNFDCGKNIVFNDVIFKNKVDFSDLHWKNKLLFYNINSNLEFNLSKLNIIDALEIIEFNKNKEDNFASIINLDNISFENSKSLLSIKDVTNTIESVSLKGIYMNGRINFYNIKIKNINLQGTNIIGDFSDINCEYDNLSNWQTARIFKHEEYKKSNTIKALEYHAEEIKLYKEELINKPNKTLKDFGDIFSIYLSSLYSDNGLNWVKSFLCTILFSILFFTMSYNISCIPIFTIAFISILYVLLYNKNILNHIFVSAIIYIIVSIVFSFIYFEGYNNIDYVIKELFSFIAPTNFSQILYDKEYLSYIYDCKSNIKIICFIEIVFKGILYFLGKIAFWYGSVQTVQAFRKFSKKE</sequence>
<keyword evidence="1" id="KW-0472">Membrane</keyword>
<keyword evidence="1" id="KW-0812">Transmembrane</keyword>
<dbReference type="RefSeq" id="WP_147739176.1">
    <property type="nucleotide sequence ID" value="NZ_SAXU01000001.1"/>
</dbReference>
<feature type="transmembrane region" description="Helical" evidence="1">
    <location>
        <begin position="414"/>
        <end position="434"/>
    </location>
</feature>